<dbReference type="AlphaFoldDB" id="A0A7R9C0P7"/>
<evidence type="ECO:0000256" key="1">
    <source>
        <dbReference type="SAM" id="MobiDB-lite"/>
    </source>
</evidence>
<feature type="compositionally biased region" description="Acidic residues" evidence="1">
    <location>
        <begin position="74"/>
        <end position="83"/>
    </location>
</feature>
<name>A0A7R9C0P7_9CRUS</name>
<dbReference type="EMBL" id="OA890947">
    <property type="protein sequence ID" value="CAD7284606.1"/>
    <property type="molecule type" value="Genomic_DNA"/>
</dbReference>
<feature type="compositionally biased region" description="Polar residues" evidence="1">
    <location>
        <begin position="158"/>
        <end position="168"/>
    </location>
</feature>
<evidence type="ECO:0000313" key="2">
    <source>
        <dbReference type="EMBL" id="CAD7284606.1"/>
    </source>
</evidence>
<accession>A0A7R9C0P7</accession>
<feature type="region of interest" description="Disordered" evidence="1">
    <location>
        <begin position="20"/>
        <end position="168"/>
    </location>
</feature>
<organism evidence="2">
    <name type="scientific">Notodromas monacha</name>
    <dbReference type="NCBI Taxonomy" id="399045"/>
    <lineage>
        <taxon>Eukaryota</taxon>
        <taxon>Metazoa</taxon>
        <taxon>Ecdysozoa</taxon>
        <taxon>Arthropoda</taxon>
        <taxon>Crustacea</taxon>
        <taxon>Oligostraca</taxon>
        <taxon>Ostracoda</taxon>
        <taxon>Podocopa</taxon>
        <taxon>Podocopida</taxon>
        <taxon>Cypridocopina</taxon>
        <taxon>Cypridoidea</taxon>
        <taxon>Cyprididae</taxon>
        <taxon>Notodromas</taxon>
    </lineage>
</organism>
<dbReference type="Proteomes" id="UP000678499">
    <property type="component" value="Unassembled WGS sequence"/>
</dbReference>
<reference evidence="2" key="1">
    <citation type="submission" date="2020-11" db="EMBL/GenBank/DDBJ databases">
        <authorList>
            <person name="Tran Van P."/>
        </authorList>
    </citation>
    <scope>NUCLEOTIDE SEQUENCE</scope>
</reference>
<keyword evidence="3" id="KW-1185">Reference proteome</keyword>
<sequence length="168" mass="18398">MVCSTVRKPLLSINSEITESTVRDDDAVSDSVFDSSNHESNQPRRLNRTAVSEDSVIDSDTLASPRETGCISETSEDDEDCDETLTASVHRMEKKARKMDRVLRSAACLPETSGESGNIHSDSRDEEDEGSESHSDVEMMNISDDDDDRSMHAEGVVLSSQDVSPTVV</sequence>
<proteinExistence type="predicted"/>
<evidence type="ECO:0000313" key="3">
    <source>
        <dbReference type="Proteomes" id="UP000678499"/>
    </source>
</evidence>
<feature type="compositionally biased region" description="Polar residues" evidence="1">
    <location>
        <begin position="38"/>
        <end position="52"/>
    </location>
</feature>
<protein>
    <submittedName>
        <fullName evidence="2">Uncharacterized protein</fullName>
    </submittedName>
</protein>
<gene>
    <name evidence="2" type="ORF">NMOB1V02_LOCUS12211</name>
</gene>
<dbReference type="EMBL" id="CAJPEX010008910">
    <property type="protein sequence ID" value="CAG0924758.1"/>
    <property type="molecule type" value="Genomic_DNA"/>
</dbReference>